<evidence type="ECO:0000256" key="1">
    <source>
        <dbReference type="SAM" id="SignalP"/>
    </source>
</evidence>
<dbReference type="Proteomes" id="UP001595886">
    <property type="component" value="Unassembled WGS sequence"/>
</dbReference>
<sequence>MRSAVLLAALAVFALAGCDAIRQQKPGSLVVRNARLVAGAGAPTLELGLDCRFSGPVQDALEHGIPITLQIDLKAGRWPRAQTQTRRVELRYFPLSRRYQLRETGSAEPRSYATPAYLVAALGALRFDLPSSFAELPATTPLQVSARLDPAALPGALRLPALFEPAWRLVAADYAWTPAAR</sequence>
<proteinExistence type="predicted"/>
<evidence type="ECO:0000313" key="2">
    <source>
        <dbReference type="EMBL" id="MFC4820164.1"/>
    </source>
</evidence>
<dbReference type="PROSITE" id="PS51257">
    <property type="entry name" value="PROKAR_LIPOPROTEIN"/>
    <property type="match status" value="1"/>
</dbReference>
<comment type="caution">
    <text evidence="2">The sequence shown here is derived from an EMBL/GenBank/DDBJ whole genome shotgun (WGS) entry which is preliminary data.</text>
</comment>
<organism evidence="2 3">
    <name type="scientific">Dokdonella ginsengisoli</name>
    <dbReference type="NCBI Taxonomy" id="363846"/>
    <lineage>
        <taxon>Bacteria</taxon>
        <taxon>Pseudomonadati</taxon>
        <taxon>Pseudomonadota</taxon>
        <taxon>Gammaproteobacteria</taxon>
        <taxon>Lysobacterales</taxon>
        <taxon>Rhodanobacteraceae</taxon>
        <taxon>Dokdonella</taxon>
    </lineage>
</organism>
<reference evidence="3" key="1">
    <citation type="journal article" date="2019" name="Int. J. Syst. Evol. Microbiol.">
        <title>The Global Catalogue of Microorganisms (GCM) 10K type strain sequencing project: providing services to taxonomists for standard genome sequencing and annotation.</title>
        <authorList>
            <consortium name="The Broad Institute Genomics Platform"/>
            <consortium name="The Broad Institute Genome Sequencing Center for Infectious Disease"/>
            <person name="Wu L."/>
            <person name="Ma J."/>
        </authorList>
    </citation>
    <scope>NUCLEOTIDE SEQUENCE [LARGE SCALE GENOMIC DNA]</scope>
    <source>
        <strain evidence="3">CCUG 30340</strain>
    </source>
</reference>
<name>A0ABV9QUQ1_9GAMM</name>
<protein>
    <submittedName>
        <fullName evidence="2">DUF4390 domain-containing protein</fullName>
    </submittedName>
</protein>
<gene>
    <name evidence="2" type="ORF">ACFO6Q_07505</name>
</gene>
<accession>A0ABV9QUQ1</accession>
<dbReference type="EMBL" id="JBHSHD010000006">
    <property type="protein sequence ID" value="MFC4820164.1"/>
    <property type="molecule type" value="Genomic_DNA"/>
</dbReference>
<feature type="chain" id="PRO_5045220383" evidence="1">
    <location>
        <begin position="17"/>
        <end position="181"/>
    </location>
</feature>
<dbReference type="RefSeq" id="WP_380019996.1">
    <property type="nucleotide sequence ID" value="NZ_JBHSHD010000006.1"/>
</dbReference>
<evidence type="ECO:0000313" key="3">
    <source>
        <dbReference type="Proteomes" id="UP001595886"/>
    </source>
</evidence>
<keyword evidence="3" id="KW-1185">Reference proteome</keyword>
<feature type="signal peptide" evidence="1">
    <location>
        <begin position="1"/>
        <end position="16"/>
    </location>
</feature>
<keyword evidence="1" id="KW-0732">Signal</keyword>
<dbReference type="Pfam" id="PF14334">
    <property type="entry name" value="DUF4390"/>
    <property type="match status" value="1"/>
</dbReference>
<dbReference type="InterPro" id="IPR025500">
    <property type="entry name" value="DUF4390"/>
</dbReference>